<comment type="caution">
    <text evidence="2">The sequence shown here is derived from an EMBL/GenBank/DDBJ whole genome shotgun (WGS) entry which is preliminary data.</text>
</comment>
<evidence type="ECO:0000313" key="2">
    <source>
        <dbReference type="EMBL" id="GBM09894.1"/>
    </source>
</evidence>
<sequence>MPTARGIPRWSLSQVLTIPDDALMGSYENKCAVLKFGLGMPTRLSSTSSDRGSKLRDPFRNSPHVASKLDVNVTKLKTKLN</sequence>
<feature type="region of interest" description="Disordered" evidence="1">
    <location>
        <begin position="44"/>
        <end position="63"/>
    </location>
</feature>
<keyword evidence="3" id="KW-1185">Reference proteome</keyword>
<evidence type="ECO:0000256" key="1">
    <source>
        <dbReference type="SAM" id="MobiDB-lite"/>
    </source>
</evidence>
<dbReference type="AlphaFoldDB" id="A0A4Y2D1N4"/>
<gene>
    <name evidence="2" type="ORF">AVEN_241218_1</name>
</gene>
<protein>
    <submittedName>
        <fullName evidence="2">Uncharacterized protein</fullName>
    </submittedName>
</protein>
<name>A0A4Y2D1N4_ARAVE</name>
<reference evidence="2 3" key="1">
    <citation type="journal article" date="2019" name="Sci. Rep.">
        <title>Orb-weaving spider Araneus ventricosus genome elucidates the spidroin gene catalogue.</title>
        <authorList>
            <person name="Kono N."/>
            <person name="Nakamura H."/>
            <person name="Ohtoshi R."/>
            <person name="Moran D.A.P."/>
            <person name="Shinohara A."/>
            <person name="Yoshida Y."/>
            <person name="Fujiwara M."/>
            <person name="Mori M."/>
            <person name="Tomita M."/>
            <person name="Arakawa K."/>
        </authorList>
    </citation>
    <scope>NUCLEOTIDE SEQUENCE [LARGE SCALE GENOMIC DNA]</scope>
</reference>
<organism evidence="2 3">
    <name type="scientific">Araneus ventricosus</name>
    <name type="common">Orbweaver spider</name>
    <name type="synonym">Epeira ventricosa</name>
    <dbReference type="NCBI Taxonomy" id="182803"/>
    <lineage>
        <taxon>Eukaryota</taxon>
        <taxon>Metazoa</taxon>
        <taxon>Ecdysozoa</taxon>
        <taxon>Arthropoda</taxon>
        <taxon>Chelicerata</taxon>
        <taxon>Arachnida</taxon>
        <taxon>Araneae</taxon>
        <taxon>Araneomorphae</taxon>
        <taxon>Entelegynae</taxon>
        <taxon>Araneoidea</taxon>
        <taxon>Araneidae</taxon>
        <taxon>Araneus</taxon>
    </lineage>
</organism>
<accession>A0A4Y2D1N4</accession>
<evidence type="ECO:0000313" key="3">
    <source>
        <dbReference type="Proteomes" id="UP000499080"/>
    </source>
</evidence>
<proteinExistence type="predicted"/>
<dbReference type="EMBL" id="BGPR01000277">
    <property type="protein sequence ID" value="GBM09894.1"/>
    <property type="molecule type" value="Genomic_DNA"/>
</dbReference>
<dbReference type="Proteomes" id="UP000499080">
    <property type="component" value="Unassembled WGS sequence"/>
</dbReference>